<sequence>MKEGKDEDEEGKDEEEGKEDKRKGGQLPVHGRQVKSSEKKEKAKSTFLESAKYYPSLPTFAQRFTSSRRPTLSCLFRNPFRVLILYLS</sequence>
<keyword evidence="3" id="KW-1185">Reference proteome</keyword>
<dbReference type="AlphaFoldDB" id="A0A5B7K6S4"/>
<protein>
    <submittedName>
        <fullName evidence="2">Uncharacterized protein</fullName>
    </submittedName>
</protein>
<evidence type="ECO:0000313" key="2">
    <source>
        <dbReference type="EMBL" id="MPD06112.1"/>
    </source>
</evidence>
<dbReference type="EMBL" id="VSRR010149507">
    <property type="protein sequence ID" value="MPD06112.1"/>
    <property type="molecule type" value="Genomic_DNA"/>
</dbReference>
<feature type="compositionally biased region" description="Acidic residues" evidence="1">
    <location>
        <begin position="1"/>
        <end position="17"/>
    </location>
</feature>
<name>A0A5B7K6S4_PORTR</name>
<organism evidence="2 3">
    <name type="scientific">Portunus trituberculatus</name>
    <name type="common">Swimming crab</name>
    <name type="synonym">Neptunus trituberculatus</name>
    <dbReference type="NCBI Taxonomy" id="210409"/>
    <lineage>
        <taxon>Eukaryota</taxon>
        <taxon>Metazoa</taxon>
        <taxon>Ecdysozoa</taxon>
        <taxon>Arthropoda</taxon>
        <taxon>Crustacea</taxon>
        <taxon>Multicrustacea</taxon>
        <taxon>Malacostraca</taxon>
        <taxon>Eumalacostraca</taxon>
        <taxon>Eucarida</taxon>
        <taxon>Decapoda</taxon>
        <taxon>Pleocyemata</taxon>
        <taxon>Brachyura</taxon>
        <taxon>Eubrachyura</taxon>
        <taxon>Portunoidea</taxon>
        <taxon>Portunidae</taxon>
        <taxon>Portuninae</taxon>
        <taxon>Portunus</taxon>
    </lineage>
</organism>
<comment type="caution">
    <text evidence="2">The sequence shown here is derived from an EMBL/GenBank/DDBJ whole genome shotgun (WGS) entry which is preliminary data.</text>
</comment>
<feature type="region of interest" description="Disordered" evidence="1">
    <location>
        <begin position="1"/>
        <end position="43"/>
    </location>
</feature>
<dbReference type="Proteomes" id="UP000324222">
    <property type="component" value="Unassembled WGS sequence"/>
</dbReference>
<proteinExistence type="predicted"/>
<reference evidence="2 3" key="1">
    <citation type="submission" date="2019-05" db="EMBL/GenBank/DDBJ databases">
        <title>Another draft genome of Portunus trituberculatus and its Hox gene families provides insights of decapod evolution.</title>
        <authorList>
            <person name="Jeong J.-H."/>
            <person name="Song I."/>
            <person name="Kim S."/>
            <person name="Choi T."/>
            <person name="Kim D."/>
            <person name="Ryu S."/>
            <person name="Kim W."/>
        </authorList>
    </citation>
    <scope>NUCLEOTIDE SEQUENCE [LARGE SCALE GENOMIC DNA]</scope>
    <source>
        <tissue evidence="2">Muscle</tissue>
    </source>
</reference>
<evidence type="ECO:0000313" key="3">
    <source>
        <dbReference type="Proteomes" id="UP000324222"/>
    </source>
</evidence>
<evidence type="ECO:0000256" key="1">
    <source>
        <dbReference type="SAM" id="MobiDB-lite"/>
    </source>
</evidence>
<gene>
    <name evidence="2" type="ORF">E2C01_101901</name>
</gene>
<accession>A0A5B7K6S4</accession>